<proteinExistence type="predicted"/>
<sequence>MSDFEFFPSEDEEFLAWIDKFIACAKPEHGVAEAELLQLKTDRDELNAKIIAAKQAEAVFQRSLAELLQMDWGKPRH</sequence>
<dbReference type="RefSeq" id="WP_062327660.1">
    <property type="nucleotide sequence ID" value="NZ_CP014476.1"/>
</dbReference>
<evidence type="ECO:0000313" key="3">
    <source>
        <dbReference type="Proteomes" id="UP000030512"/>
    </source>
</evidence>
<gene>
    <name evidence="2" type="ORF">JT25_004190</name>
</gene>
<dbReference type="KEGG" id="mdn:JT25_004190"/>
<name>A0A126T0S8_9GAMM</name>
<reference evidence="2 3" key="1">
    <citation type="journal article" date="2015" name="Environ. Microbiol.">
        <title>Methane oxidation coupled to nitrate reduction under hypoxia by the Gammaproteobacterium Methylomonas denitrificans, sp. nov. type strain FJG1.</title>
        <authorList>
            <person name="Kits K.D."/>
            <person name="Klotz M.G."/>
            <person name="Stein L.Y."/>
        </authorList>
    </citation>
    <scope>NUCLEOTIDE SEQUENCE [LARGE SCALE GENOMIC DNA]</scope>
    <source>
        <strain evidence="2 3">FJG1</strain>
    </source>
</reference>
<keyword evidence="1" id="KW-0175">Coiled coil</keyword>
<evidence type="ECO:0000256" key="1">
    <source>
        <dbReference type="SAM" id="Coils"/>
    </source>
</evidence>
<evidence type="ECO:0000313" key="2">
    <source>
        <dbReference type="EMBL" id="AMK75689.1"/>
    </source>
</evidence>
<protein>
    <submittedName>
        <fullName evidence="2">Uncharacterized protein</fullName>
    </submittedName>
</protein>
<dbReference type="AlphaFoldDB" id="A0A126T0S8"/>
<dbReference type="Proteomes" id="UP000030512">
    <property type="component" value="Chromosome"/>
</dbReference>
<feature type="coiled-coil region" evidence="1">
    <location>
        <begin position="29"/>
        <end position="56"/>
    </location>
</feature>
<keyword evidence="3" id="KW-1185">Reference proteome</keyword>
<dbReference type="EMBL" id="CP014476">
    <property type="protein sequence ID" value="AMK75689.1"/>
    <property type="molecule type" value="Genomic_DNA"/>
</dbReference>
<organism evidence="2 3">
    <name type="scientific">Methylomonas denitrificans</name>
    <dbReference type="NCBI Taxonomy" id="1538553"/>
    <lineage>
        <taxon>Bacteria</taxon>
        <taxon>Pseudomonadati</taxon>
        <taxon>Pseudomonadota</taxon>
        <taxon>Gammaproteobacteria</taxon>
        <taxon>Methylococcales</taxon>
        <taxon>Methylococcaceae</taxon>
        <taxon>Methylomonas</taxon>
    </lineage>
</organism>
<accession>A0A126T0S8</accession>